<evidence type="ECO:0000256" key="7">
    <source>
        <dbReference type="RuleBase" id="RU367102"/>
    </source>
</evidence>
<dbReference type="AlphaFoldDB" id="A0AAE1YIR6"/>
<evidence type="ECO:0000256" key="1">
    <source>
        <dbReference type="ARBA" id="ARBA00004613"/>
    </source>
</evidence>
<evidence type="ECO:0000313" key="8">
    <source>
        <dbReference type="EMBL" id="KAK4430561.1"/>
    </source>
</evidence>
<evidence type="ECO:0000256" key="4">
    <source>
        <dbReference type="ARBA" id="ARBA00022525"/>
    </source>
</evidence>
<evidence type="ECO:0000256" key="2">
    <source>
        <dbReference type="ARBA" id="ARBA00008127"/>
    </source>
</evidence>
<dbReference type="EMBL" id="JACGWO010000004">
    <property type="protein sequence ID" value="KAK4430561.1"/>
    <property type="molecule type" value="Genomic_DNA"/>
</dbReference>
<gene>
    <name evidence="8" type="ORF">Salat_1356800</name>
</gene>
<keyword evidence="9" id="KW-1185">Reference proteome</keyword>
<evidence type="ECO:0000256" key="6">
    <source>
        <dbReference type="ARBA" id="ARBA00023157"/>
    </source>
</evidence>
<comment type="caution">
    <text evidence="8">The sequence shown here is derived from an EMBL/GenBank/DDBJ whole genome shotgun (WGS) entry which is preliminary data.</text>
</comment>
<name>A0AAE1YIR6_9LAMI</name>
<comment type="similarity">
    <text evidence="2 7">Belongs to the plant cysteine rich small secretory peptide family. Epidermal patterning factor subfamily.</text>
</comment>
<keyword evidence="4 7" id="KW-0964">Secreted</keyword>
<sequence length="122" mass="13588">MAIPSPISTTLISPKSITLIIALFFLIFSSSSYSATHKHTFRGFVVEKKARLGSRPPSCHNKCNECHPCRAVQVPALPRRGHRVDPSSSAQENYHSSSAGEMYSNYKPLGWKCRCSGRFYNP</sequence>
<evidence type="ECO:0000313" key="9">
    <source>
        <dbReference type="Proteomes" id="UP001293254"/>
    </source>
</evidence>
<comment type="function">
    <text evidence="7">Controls stomatal patterning.</text>
</comment>
<evidence type="ECO:0000256" key="5">
    <source>
        <dbReference type="ARBA" id="ARBA00022729"/>
    </source>
</evidence>
<dbReference type="PANTHER" id="PTHR33109:SF102">
    <property type="entry name" value="EPIDERMAL PATTERNING FACTOR-LIKE PROTEIN 1"/>
    <property type="match status" value="1"/>
</dbReference>
<dbReference type="Pfam" id="PF17181">
    <property type="entry name" value="EPF"/>
    <property type="match status" value="1"/>
</dbReference>
<dbReference type="GO" id="GO:0010052">
    <property type="term" value="P:guard cell differentiation"/>
    <property type="evidence" value="ECO:0007669"/>
    <property type="project" value="UniProtKB-UniRule"/>
</dbReference>
<keyword evidence="5" id="KW-0732">Signal</keyword>
<reference evidence="8" key="1">
    <citation type="submission" date="2020-06" db="EMBL/GenBank/DDBJ databases">
        <authorList>
            <person name="Li T."/>
            <person name="Hu X."/>
            <person name="Zhang T."/>
            <person name="Song X."/>
            <person name="Zhang H."/>
            <person name="Dai N."/>
            <person name="Sheng W."/>
            <person name="Hou X."/>
            <person name="Wei L."/>
        </authorList>
    </citation>
    <scope>NUCLEOTIDE SEQUENCE</scope>
    <source>
        <strain evidence="8">3651</strain>
        <tissue evidence="8">Leaf</tissue>
    </source>
</reference>
<reference evidence="8" key="2">
    <citation type="journal article" date="2024" name="Plant">
        <title>Genomic evolution and insights into agronomic trait innovations of Sesamum species.</title>
        <authorList>
            <person name="Miao H."/>
            <person name="Wang L."/>
            <person name="Qu L."/>
            <person name="Liu H."/>
            <person name="Sun Y."/>
            <person name="Le M."/>
            <person name="Wang Q."/>
            <person name="Wei S."/>
            <person name="Zheng Y."/>
            <person name="Lin W."/>
            <person name="Duan Y."/>
            <person name="Cao H."/>
            <person name="Xiong S."/>
            <person name="Wang X."/>
            <person name="Wei L."/>
            <person name="Li C."/>
            <person name="Ma Q."/>
            <person name="Ju M."/>
            <person name="Zhao R."/>
            <person name="Li G."/>
            <person name="Mu C."/>
            <person name="Tian Q."/>
            <person name="Mei H."/>
            <person name="Zhang T."/>
            <person name="Gao T."/>
            <person name="Zhang H."/>
        </authorList>
    </citation>
    <scope>NUCLEOTIDE SEQUENCE</scope>
    <source>
        <strain evidence="8">3651</strain>
    </source>
</reference>
<dbReference type="GO" id="GO:0005576">
    <property type="term" value="C:extracellular region"/>
    <property type="evidence" value="ECO:0007669"/>
    <property type="project" value="UniProtKB-SubCell"/>
</dbReference>
<protein>
    <recommendedName>
        <fullName evidence="7">Epidermal patterning factor-like protein</fullName>
    </recommendedName>
</protein>
<dbReference type="PANTHER" id="PTHR33109">
    <property type="entry name" value="EPIDERMAL PATTERNING FACTOR-LIKE PROTEIN 4"/>
    <property type="match status" value="1"/>
</dbReference>
<keyword evidence="6" id="KW-1015">Disulfide bond</keyword>
<evidence type="ECO:0000256" key="3">
    <source>
        <dbReference type="ARBA" id="ARBA00022473"/>
    </source>
</evidence>
<dbReference type="Proteomes" id="UP001293254">
    <property type="component" value="Unassembled WGS sequence"/>
</dbReference>
<comment type="subcellular location">
    <subcellularLocation>
        <location evidence="1 7">Secreted</location>
    </subcellularLocation>
</comment>
<accession>A0AAE1YIR6</accession>
<dbReference type="InterPro" id="IPR039455">
    <property type="entry name" value="EPFL"/>
</dbReference>
<proteinExistence type="inferred from homology"/>
<keyword evidence="3 7" id="KW-0217">Developmental protein</keyword>
<organism evidence="8 9">
    <name type="scientific">Sesamum alatum</name>
    <dbReference type="NCBI Taxonomy" id="300844"/>
    <lineage>
        <taxon>Eukaryota</taxon>
        <taxon>Viridiplantae</taxon>
        <taxon>Streptophyta</taxon>
        <taxon>Embryophyta</taxon>
        <taxon>Tracheophyta</taxon>
        <taxon>Spermatophyta</taxon>
        <taxon>Magnoliopsida</taxon>
        <taxon>eudicotyledons</taxon>
        <taxon>Gunneridae</taxon>
        <taxon>Pentapetalae</taxon>
        <taxon>asterids</taxon>
        <taxon>lamiids</taxon>
        <taxon>Lamiales</taxon>
        <taxon>Pedaliaceae</taxon>
        <taxon>Sesamum</taxon>
    </lineage>
</organism>